<dbReference type="SUPFAM" id="SSF52821">
    <property type="entry name" value="Rhodanese/Cell cycle control phosphatase"/>
    <property type="match status" value="1"/>
</dbReference>
<accession>A0A840L638</accession>
<dbReference type="SMART" id="SM00450">
    <property type="entry name" value="RHOD"/>
    <property type="match status" value="1"/>
</dbReference>
<dbReference type="Pfam" id="PF00581">
    <property type="entry name" value="Rhodanese"/>
    <property type="match status" value="1"/>
</dbReference>
<dbReference type="AlphaFoldDB" id="A0A840L638"/>
<protein>
    <submittedName>
        <fullName evidence="3">tRNA 2-selenouridine synthase</fullName>
        <ecNumber evidence="3">2.9.1.-</ecNumber>
    </submittedName>
</protein>
<keyword evidence="3" id="KW-0808">Transferase</keyword>
<dbReference type="RefSeq" id="WP_184295027.1">
    <property type="nucleotide sequence ID" value="NZ_JACHLP010000001.1"/>
</dbReference>
<proteinExistence type="predicted"/>
<keyword evidence="1" id="KW-0711">Selenium</keyword>
<gene>
    <name evidence="3" type="ORF">HNP55_000134</name>
</gene>
<dbReference type="InterPro" id="IPR036873">
    <property type="entry name" value="Rhodanese-like_dom_sf"/>
</dbReference>
<dbReference type="Gene3D" id="3.40.250.10">
    <property type="entry name" value="Rhodanese-like domain"/>
    <property type="match status" value="1"/>
</dbReference>
<dbReference type="NCBIfam" id="NF008752">
    <property type="entry name" value="PRK11784.1-4"/>
    <property type="match status" value="1"/>
</dbReference>
<comment type="caution">
    <text evidence="3">The sequence shown here is derived from an EMBL/GenBank/DDBJ whole genome shotgun (WGS) entry which is preliminary data.</text>
</comment>
<dbReference type="InterPro" id="IPR001763">
    <property type="entry name" value="Rhodanese-like_dom"/>
</dbReference>
<dbReference type="GO" id="GO:0002098">
    <property type="term" value="P:tRNA wobble uridine modification"/>
    <property type="evidence" value="ECO:0007669"/>
    <property type="project" value="InterPro"/>
</dbReference>
<dbReference type="PANTHER" id="PTHR30401:SF0">
    <property type="entry name" value="TRNA 2-SELENOURIDINE SYNTHASE"/>
    <property type="match status" value="1"/>
</dbReference>
<dbReference type="EMBL" id="JACHLP010000001">
    <property type="protein sequence ID" value="MBB4841639.1"/>
    <property type="molecule type" value="Genomic_DNA"/>
</dbReference>
<dbReference type="PANTHER" id="PTHR30401">
    <property type="entry name" value="TRNA 2-SELENOURIDINE SYNTHASE"/>
    <property type="match status" value="1"/>
</dbReference>
<evidence type="ECO:0000259" key="2">
    <source>
        <dbReference type="PROSITE" id="PS50206"/>
    </source>
</evidence>
<dbReference type="InterPro" id="IPR017582">
    <property type="entry name" value="SelU"/>
</dbReference>
<reference evidence="3 4" key="1">
    <citation type="submission" date="2020-08" db="EMBL/GenBank/DDBJ databases">
        <title>Functional genomics of gut bacteria from endangered species of beetles.</title>
        <authorList>
            <person name="Carlos-Shanley C."/>
        </authorList>
    </citation>
    <scope>NUCLEOTIDE SEQUENCE [LARGE SCALE GENOMIC DNA]</scope>
    <source>
        <strain evidence="3 4">S00239</strain>
    </source>
</reference>
<organism evidence="3 4">
    <name type="scientific">Roseateles oligotrophus</name>
    <dbReference type="NCBI Taxonomy" id="1769250"/>
    <lineage>
        <taxon>Bacteria</taxon>
        <taxon>Pseudomonadati</taxon>
        <taxon>Pseudomonadota</taxon>
        <taxon>Betaproteobacteria</taxon>
        <taxon>Burkholderiales</taxon>
        <taxon>Sphaerotilaceae</taxon>
        <taxon>Roseateles</taxon>
    </lineage>
</organism>
<dbReference type="InterPro" id="IPR058840">
    <property type="entry name" value="AAA_SelU"/>
</dbReference>
<sequence>MNSAPRSTIIPAPEALATLADFSAIIDVRSPAEFAEDHIPGALNWPVLDDEERRIVGTLYKDSPFEARKLGAALVARNIARQLDTHGAGLPRHWRPLVYCWRGGQRSGAMHWFLGQIGFKSRQLAGGYKAYRAEVRGALEALPAGLQLQVLCGRTGSGKTRLLQALRAQGGQVLDLEALAAHRGSVLGALPGQAQPSQKAFDSRLWQSLRALDPSQPIFVESESRKIGQLRLPEALHQAMRNSPHCCWVEMPEAARVQLLLEDYGHFSQQVESFCGLIDGLLALRGRQKIAAWQALARAGDFATVFTELMREHYDPGYEKSLSGHYPNLAQARRIELADGGQAALAAAAAELLNNPASNPGVSPPA</sequence>
<dbReference type="Pfam" id="PF26341">
    <property type="entry name" value="AAA_SelU"/>
    <property type="match status" value="1"/>
</dbReference>
<dbReference type="EC" id="2.9.1.-" evidence="3"/>
<dbReference type="NCBIfam" id="NF008750">
    <property type="entry name" value="PRK11784.1-2"/>
    <property type="match status" value="1"/>
</dbReference>
<evidence type="ECO:0000256" key="1">
    <source>
        <dbReference type="ARBA" id="ARBA00023266"/>
    </source>
</evidence>
<keyword evidence="4" id="KW-1185">Reference proteome</keyword>
<feature type="domain" description="Rhodanese" evidence="2">
    <location>
        <begin position="25"/>
        <end position="140"/>
    </location>
</feature>
<dbReference type="NCBIfam" id="TIGR03167">
    <property type="entry name" value="tRNA_sel_U_synt"/>
    <property type="match status" value="1"/>
</dbReference>
<dbReference type="GO" id="GO:0043828">
    <property type="term" value="F:tRNA 2-selenouridine synthase activity"/>
    <property type="evidence" value="ECO:0007669"/>
    <property type="project" value="InterPro"/>
</dbReference>
<dbReference type="Proteomes" id="UP000562027">
    <property type="component" value="Unassembled WGS sequence"/>
</dbReference>
<name>A0A840L638_9BURK</name>
<evidence type="ECO:0000313" key="4">
    <source>
        <dbReference type="Proteomes" id="UP000562027"/>
    </source>
</evidence>
<dbReference type="PROSITE" id="PS50206">
    <property type="entry name" value="RHODANESE_3"/>
    <property type="match status" value="1"/>
</dbReference>
<evidence type="ECO:0000313" key="3">
    <source>
        <dbReference type="EMBL" id="MBB4841639.1"/>
    </source>
</evidence>